<organism evidence="1 2">
    <name type="scientific">Virgibacillus natechei</name>
    <dbReference type="NCBI Taxonomy" id="1216297"/>
    <lineage>
        <taxon>Bacteria</taxon>
        <taxon>Bacillati</taxon>
        <taxon>Bacillota</taxon>
        <taxon>Bacilli</taxon>
        <taxon>Bacillales</taxon>
        <taxon>Bacillaceae</taxon>
        <taxon>Virgibacillus</taxon>
    </lineage>
</organism>
<keyword evidence="2" id="KW-1185">Reference proteome</keyword>
<comment type="caution">
    <text evidence="1">The sequence shown here is derived from an EMBL/GenBank/DDBJ whole genome shotgun (WGS) entry which is preliminary data.</text>
</comment>
<sequence>MQDKILNPTKIILPKWIWTQAEDKAHFKQLVSEYLMRYPGYTVREIGKYYAICEIPFR</sequence>
<dbReference type="EMBL" id="JAGGKX010000029">
    <property type="protein sequence ID" value="MBP1971621.1"/>
    <property type="molecule type" value="Genomic_DNA"/>
</dbReference>
<name>A0ABS4IMH0_9BACI</name>
<accession>A0ABS4IMH0</accession>
<proteinExistence type="predicted"/>
<evidence type="ECO:0000313" key="1">
    <source>
        <dbReference type="EMBL" id="MBP1971621.1"/>
    </source>
</evidence>
<reference evidence="1 2" key="1">
    <citation type="submission" date="2021-03" db="EMBL/GenBank/DDBJ databases">
        <title>Genomic Encyclopedia of Type Strains, Phase IV (KMG-IV): sequencing the most valuable type-strain genomes for metagenomic binning, comparative biology and taxonomic classification.</title>
        <authorList>
            <person name="Goeker M."/>
        </authorList>
    </citation>
    <scope>NUCLEOTIDE SEQUENCE [LARGE SCALE GENOMIC DNA]</scope>
    <source>
        <strain evidence="1 2">DSM 25609</strain>
    </source>
</reference>
<protein>
    <submittedName>
        <fullName evidence="1">Uncharacterized protein</fullName>
    </submittedName>
</protein>
<evidence type="ECO:0000313" key="2">
    <source>
        <dbReference type="Proteomes" id="UP001519345"/>
    </source>
</evidence>
<dbReference type="Proteomes" id="UP001519345">
    <property type="component" value="Unassembled WGS sequence"/>
</dbReference>
<gene>
    <name evidence="1" type="ORF">J2Z83_003772</name>
</gene>